<evidence type="ECO:0000313" key="2">
    <source>
        <dbReference type="EMBL" id="KAH7130801.1"/>
    </source>
</evidence>
<keyword evidence="3" id="KW-1185">Reference proteome</keyword>
<evidence type="ECO:0008006" key="4">
    <source>
        <dbReference type="Google" id="ProtNLM"/>
    </source>
</evidence>
<dbReference type="OrthoDB" id="3695248at2759"/>
<comment type="caution">
    <text evidence="2">The sequence shown here is derived from an EMBL/GenBank/DDBJ whole genome shotgun (WGS) entry which is preliminary data.</text>
</comment>
<dbReference type="AlphaFoldDB" id="A0A9P9ISH7"/>
<feature type="region of interest" description="Disordered" evidence="1">
    <location>
        <begin position="258"/>
        <end position="330"/>
    </location>
</feature>
<feature type="compositionally biased region" description="Low complexity" evidence="1">
    <location>
        <begin position="272"/>
        <end position="295"/>
    </location>
</feature>
<name>A0A9P9ISH7_9PLEO</name>
<feature type="compositionally biased region" description="Low complexity" evidence="1">
    <location>
        <begin position="302"/>
        <end position="319"/>
    </location>
</feature>
<feature type="compositionally biased region" description="Polar residues" evidence="1">
    <location>
        <begin position="320"/>
        <end position="330"/>
    </location>
</feature>
<organism evidence="2 3">
    <name type="scientific">Dendryphion nanum</name>
    <dbReference type="NCBI Taxonomy" id="256645"/>
    <lineage>
        <taxon>Eukaryota</taxon>
        <taxon>Fungi</taxon>
        <taxon>Dikarya</taxon>
        <taxon>Ascomycota</taxon>
        <taxon>Pezizomycotina</taxon>
        <taxon>Dothideomycetes</taxon>
        <taxon>Pleosporomycetidae</taxon>
        <taxon>Pleosporales</taxon>
        <taxon>Torulaceae</taxon>
        <taxon>Dendryphion</taxon>
    </lineage>
</organism>
<feature type="compositionally biased region" description="Polar residues" evidence="1">
    <location>
        <begin position="213"/>
        <end position="223"/>
    </location>
</feature>
<feature type="compositionally biased region" description="Polar residues" evidence="1">
    <location>
        <begin position="258"/>
        <end position="271"/>
    </location>
</feature>
<sequence>MAVLSGCDYGGPSPHAPSHHVHPSTTAQPTRPDFGSPLLSCCSLWNLHCTLSNISQPPNSIVAQQRLSILETLRHIQISPAMRTISSFSALSFATFALSVSATTPPRFDWVNGLSSCWRDCLKRYDDGCTSSKCICDASQSNTFLPEAVSCIYRNCKDGKIVELGLIVTAQTYCALAGNPIPDEVITSAYAATTSKPSSTAPPPLTTRKVDNSPKTTTRQGDAQLTKVYTTTFTQTSKDKDGNTLLIEIPIVMGPNTLSSGKPFTTTLDKQTSASSDSSSSSTSAVASTSSTPEVTAPPPVTLQQPQAASSTATARSTQRFNSNGSPFENTNDAAGRWGISGVAIGMGVIGGLLMRLLG</sequence>
<dbReference type="EMBL" id="JAGMWT010000004">
    <property type="protein sequence ID" value="KAH7130801.1"/>
    <property type="molecule type" value="Genomic_DNA"/>
</dbReference>
<evidence type="ECO:0000313" key="3">
    <source>
        <dbReference type="Proteomes" id="UP000700596"/>
    </source>
</evidence>
<evidence type="ECO:0000256" key="1">
    <source>
        <dbReference type="SAM" id="MobiDB-lite"/>
    </source>
</evidence>
<accession>A0A9P9ISH7</accession>
<proteinExistence type="predicted"/>
<reference evidence="2" key="1">
    <citation type="journal article" date="2021" name="Nat. Commun.">
        <title>Genetic determinants of endophytism in the Arabidopsis root mycobiome.</title>
        <authorList>
            <person name="Mesny F."/>
            <person name="Miyauchi S."/>
            <person name="Thiergart T."/>
            <person name="Pickel B."/>
            <person name="Atanasova L."/>
            <person name="Karlsson M."/>
            <person name="Huettel B."/>
            <person name="Barry K.W."/>
            <person name="Haridas S."/>
            <person name="Chen C."/>
            <person name="Bauer D."/>
            <person name="Andreopoulos W."/>
            <person name="Pangilinan J."/>
            <person name="LaButti K."/>
            <person name="Riley R."/>
            <person name="Lipzen A."/>
            <person name="Clum A."/>
            <person name="Drula E."/>
            <person name="Henrissat B."/>
            <person name="Kohler A."/>
            <person name="Grigoriev I.V."/>
            <person name="Martin F.M."/>
            <person name="Hacquard S."/>
        </authorList>
    </citation>
    <scope>NUCLEOTIDE SEQUENCE</scope>
    <source>
        <strain evidence="2">MPI-CAGE-CH-0243</strain>
    </source>
</reference>
<dbReference type="Proteomes" id="UP000700596">
    <property type="component" value="Unassembled WGS sequence"/>
</dbReference>
<feature type="region of interest" description="Disordered" evidence="1">
    <location>
        <begin position="193"/>
        <end position="223"/>
    </location>
</feature>
<protein>
    <recommendedName>
        <fullName evidence="4">Extracellular membrane protein CFEM domain-containing protein</fullName>
    </recommendedName>
</protein>
<gene>
    <name evidence="2" type="ORF">B0J11DRAFT_261629</name>
</gene>